<dbReference type="InterPro" id="IPR012657">
    <property type="entry name" value="23S_rRNA-intervening_sequence"/>
</dbReference>
<sequence length="122" mass="13980">MRNFRKLDIWNEARFLAKEVYLVSSKLPSSEQFGLISQINRCVISIPANIAEGSAKDSQKDFIRFLQISLGSAFELESHLILCIELNFFNENDLNLTIDKVQVLQKRISALIKYNQNSTLTL</sequence>
<dbReference type="OrthoDB" id="9811959at2"/>
<evidence type="ECO:0008006" key="3">
    <source>
        <dbReference type="Google" id="ProtNLM"/>
    </source>
</evidence>
<dbReference type="NCBIfam" id="TIGR02436">
    <property type="entry name" value="four helix bundle protein"/>
    <property type="match status" value="1"/>
</dbReference>
<dbReference type="Proteomes" id="UP000237608">
    <property type="component" value="Unassembled WGS sequence"/>
</dbReference>
<dbReference type="AlphaFoldDB" id="A0A2S7WCD6"/>
<keyword evidence="2" id="KW-1185">Reference proteome</keyword>
<reference evidence="1 2" key="1">
    <citation type="submission" date="2016-12" db="EMBL/GenBank/DDBJ databases">
        <title>Trade-off between light-utilization and light-protection in marine flavobacteria.</title>
        <authorList>
            <person name="Kumagai Y."/>
            <person name="Yoshizawa S."/>
            <person name="Kogure K."/>
            <person name="Iwasaki W."/>
        </authorList>
    </citation>
    <scope>NUCLEOTIDE SEQUENCE [LARGE SCALE GENOMIC DNA]</scope>
    <source>
        <strain evidence="1 2">KCTC 22729</strain>
    </source>
</reference>
<dbReference type="InterPro" id="IPR036583">
    <property type="entry name" value="23S_rRNA_IVS_sf"/>
</dbReference>
<dbReference type="Pfam" id="PF05635">
    <property type="entry name" value="23S_rRNA_IVP"/>
    <property type="match status" value="1"/>
</dbReference>
<organism evidence="1 2">
    <name type="scientific">Polaribacter gangjinensis</name>
    <dbReference type="NCBI Taxonomy" id="574710"/>
    <lineage>
        <taxon>Bacteria</taxon>
        <taxon>Pseudomonadati</taxon>
        <taxon>Bacteroidota</taxon>
        <taxon>Flavobacteriia</taxon>
        <taxon>Flavobacteriales</taxon>
        <taxon>Flavobacteriaceae</taxon>
    </lineage>
</organism>
<evidence type="ECO:0000313" key="2">
    <source>
        <dbReference type="Proteomes" id="UP000237608"/>
    </source>
</evidence>
<dbReference type="SUPFAM" id="SSF158446">
    <property type="entry name" value="IVS-encoded protein-like"/>
    <property type="match status" value="1"/>
</dbReference>
<comment type="caution">
    <text evidence="1">The sequence shown here is derived from an EMBL/GenBank/DDBJ whole genome shotgun (WGS) entry which is preliminary data.</text>
</comment>
<accession>A0A2S7WCD6</accession>
<dbReference type="PANTHER" id="PTHR38471">
    <property type="entry name" value="FOUR HELIX BUNDLE PROTEIN"/>
    <property type="match status" value="1"/>
</dbReference>
<dbReference type="CDD" id="cd16377">
    <property type="entry name" value="23S_rRNA_IVP_like"/>
    <property type="match status" value="1"/>
</dbReference>
<protein>
    <recommendedName>
        <fullName evidence="3">Four helix bundle protein</fullName>
    </recommendedName>
</protein>
<dbReference type="RefSeq" id="WP_105046207.1">
    <property type="nucleotide sequence ID" value="NZ_CP150662.1"/>
</dbReference>
<dbReference type="PANTHER" id="PTHR38471:SF2">
    <property type="entry name" value="FOUR HELIX BUNDLE PROTEIN"/>
    <property type="match status" value="1"/>
</dbReference>
<dbReference type="Gene3D" id="1.20.1440.60">
    <property type="entry name" value="23S rRNA-intervening sequence"/>
    <property type="match status" value="1"/>
</dbReference>
<name>A0A2S7WCD6_9FLAO</name>
<proteinExistence type="predicted"/>
<gene>
    <name evidence="1" type="ORF">BTO13_07290</name>
</gene>
<dbReference type="EMBL" id="MSCL01000001">
    <property type="protein sequence ID" value="PQJ75066.1"/>
    <property type="molecule type" value="Genomic_DNA"/>
</dbReference>
<evidence type="ECO:0000313" key="1">
    <source>
        <dbReference type="EMBL" id="PQJ75066.1"/>
    </source>
</evidence>